<dbReference type="GO" id="GO:0033554">
    <property type="term" value="P:cellular response to stress"/>
    <property type="evidence" value="ECO:0007669"/>
    <property type="project" value="TreeGrafter"/>
</dbReference>
<dbReference type="Pfam" id="PF00578">
    <property type="entry name" value="AhpC-TSA"/>
    <property type="match status" value="1"/>
</dbReference>
<dbReference type="GO" id="GO:0045454">
    <property type="term" value="P:cell redox homeostasis"/>
    <property type="evidence" value="ECO:0007669"/>
    <property type="project" value="TreeGrafter"/>
</dbReference>
<dbReference type="OrthoDB" id="9812811at2"/>
<dbReference type="PANTHER" id="PTHR10681:SF128">
    <property type="entry name" value="THIOREDOXIN-DEPENDENT PEROXIDE REDUCTASE, MITOCHONDRIAL"/>
    <property type="match status" value="1"/>
</dbReference>
<keyword evidence="3" id="KW-1015">Disulfide bond</keyword>
<evidence type="ECO:0000259" key="5">
    <source>
        <dbReference type="Pfam" id="PF00578"/>
    </source>
</evidence>
<dbReference type="InterPro" id="IPR000866">
    <property type="entry name" value="AhpC/TSA"/>
</dbReference>
<evidence type="ECO:0000313" key="7">
    <source>
        <dbReference type="Proteomes" id="UP000054099"/>
    </source>
</evidence>
<organism evidence="6 7">
    <name type="scientific">Fictibacillus enclensis</name>
    <dbReference type="NCBI Taxonomy" id="1017270"/>
    <lineage>
        <taxon>Bacteria</taxon>
        <taxon>Bacillati</taxon>
        <taxon>Bacillota</taxon>
        <taxon>Bacilli</taxon>
        <taxon>Bacillales</taxon>
        <taxon>Fictibacillaceae</taxon>
        <taxon>Fictibacillus</taxon>
    </lineage>
</organism>
<evidence type="ECO:0000256" key="3">
    <source>
        <dbReference type="ARBA" id="ARBA00023157"/>
    </source>
</evidence>
<name>A0A0V8J1T7_9BACL</name>
<comment type="function">
    <text evidence="4">Thiol-specific peroxidase that catalyzes the reduction of hydrogen peroxide and organic hydroperoxides to water and alcohols, respectively. Plays a role in cell protection against oxidative stress by detoxifying peroxides.</text>
</comment>
<dbReference type="GO" id="GO:0008379">
    <property type="term" value="F:thioredoxin peroxidase activity"/>
    <property type="evidence" value="ECO:0007669"/>
    <property type="project" value="TreeGrafter"/>
</dbReference>
<accession>A0A0V8J1T7</accession>
<gene>
    <name evidence="6" type="ORF">AS030_18375</name>
</gene>
<feature type="domain" description="Alkyl hydroperoxide reductase subunit C/ Thiol specific antioxidant" evidence="5">
    <location>
        <begin position="2"/>
        <end position="69"/>
    </location>
</feature>
<evidence type="ECO:0000256" key="4">
    <source>
        <dbReference type="ARBA" id="ARBA00037420"/>
    </source>
</evidence>
<dbReference type="InterPro" id="IPR036249">
    <property type="entry name" value="Thioredoxin-like_sf"/>
</dbReference>
<dbReference type="EMBL" id="LNQN01000006">
    <property type="protein sequence ID" value="KSU80922.1"/>
    <property type="molecule type" value="Genomic_DNA"/>
</dbReference>
<comment type="similarity">
    <text evidence="1">Belongs to the peroxiredoxin family. AhpC/Prx1 subfamily.</text>
</comment>
<evidence type="ECO:0000313" key="6">
    <source>
        <dbReference type="EMBL" id="KSU80922.1"/>
    </source>
</evidence>
<dbReference type="PANTHER" id="PTHR10681">
    <property type="entry name" value="THIOREDOXIN PEROXIDASE"/>
    <property type="match status" value="1"/>
</dbReference>
<proteinExistence type="inferred from homology"/>
<dbReference type="Gene3D" id="3.40.30.10">
    <property type="entry name" value="Glutaredoxin"/>
    <property type="match status" value="1"/>
</dbReference>
<dbReference type="GO" id="GO:0006979">
    <property type="term" value="P:response to oxidative stress"/>
    <property type="evidence" value="ECO:0007669"/>
    <property type="project" value="TreeGrafter"/>
</dbReference>
<evidence type="ECO:0000256" key="1">
    <source>
        <dbReference type="ARBA" id="ARBA00009796"/>
    </source>
</evidence>
<comment type="caution">
    <text evidence="6">The sequence shown here is derived from an EMBL/GenBank/DDBJ whole genome shotgun (WGS) entry which is preliminary data.</text>
</comment>
<evidence type="ECO:0000256" key="2">
    <source>
        <dbReference type="ARBA" id="ARBA00023002"/>
    </source>
</evidence>
<protein>
    <submittedName>
        <fullName evidence="6">Alkyl hydroperoxide reductase</fullName>
    </submittedName>
</protein>
<sequence>MNTEVLGISTDSVFSHKVFKDVSPLAGKVQYPLVSDRNHMISRAYRVLDVFSGASVRATIIVAPDGFIASKLIYPSEVGRNAYEILRLVQALQFGEQSQSGVPANWLPGMPGLNMDTENIGRF</sequence>
<dbReference type="SUPFAM" id="SSF52833">
    <property type="entry name" value="Thioredoxin-like"/>
    <property type="match status" value="1"/>
</dbReference>
<keyword evidence="7" id="KW-1185">Reference proteome</keyword>
<reference evidence="6 7" key="1">
    <citation type="journal article" date="2014" name="Antonie Van Leeuwenhoek">
        <title>Fictibacillus enclensis sp. nov., isolated from marine sediment.</title>
        <authorList>
            <person name="Dastager S.G."/>
            <person name="Mawlankar R."/>
            <person name="Srinivasan K."/>
            <person name="Tang S.K."/>
            <person name="Lee J.C."/>
            <person name="Ramana V.V."/>
            <person name="Shouche Y.S."/>
        </authorList>
    </citation>
    <scope>NUCLEOTIDE SEQUENCE [LARGE SCALE GENOMIC DNA]</scope>
    <source>
        <strain evidence="6 7">NIO-1003</strain>
    </source>
</reference>
<keyword evidence="2" id="KW-0560">Oxidoreductase</keyword>
<dbReference type="Proteomes" id="UP000054099">
    <property type="component" value="Unassembled WGS sequence"/>
</dbReference>
<dbReference type="InterPro" id="IPR050217">
    <property type="entry name" value="Peroxiredoxin"/>
</dbReference>
<dbReference type="GO" id="GO:0042744">
    <property type="term" value="P:hydrogen peroxide catabolic process"/>
    <property type="evidence" value="ECO:0007669"/>
    <property type="project" value="TreeGrafter"/>
</dbReference>
<dbReference type="AlphaFoldDB" id="A0A0V8J1T7"/>
<dbReference type="GO" id="GO:0005829">
    <property type="term" value="C:cytosol"/>
    <property type="evidence" value="ECO:0007669"/>
    <property type="project" value="TreeGrafter"/>
</dbReference>